<feature type="non-terminal residue" evidence="1">
    <location>
        <position position="1"/>
    </location>
</feature>
<accession>A0ABY1H6M8</accession>
<reference evidence="1 2" key="1">
    <citation type="submission" date="2016-11" db="EMBL/GenBank/DDBJ databases">
        <authorList>
            <person name="Varghese N."/>
            <person name="Submissions S."/>
        </authorList>
    </citation>
    <scope>NUCLEOTIDE SEQUENCE [LARGE SCALE GENOMIC DNA]</scope>
    <source>
        <strain evidence="1 2">NFIX07</strain>
    </source>
</reference>
<evidence type="ECO:0000313" key="2">
    <source>
        <dbReference type="Proteomes" id="UP000182665"/>
    </source>
</evidence>
<proteinExistence type="predicted"/>
<evidence type="ECO:0000313" key="1">
    <source>
        <dbReference type="EMBL" id="SFZ79290.1"/>
    </source>
</evidence>
<dbReference type="Proteomes" id="UP000182665">
    <property type="component" value="Unassembled WGS sequence"/>
</dbReference>
<protein>
    <submittedName>
        <fullName evidence="1">Uncharacterized protein</fullName>
    </submittedName>
</protein>
<sequence>KNYDKNLEMLFEMLKEQQKMISNHKRFLILFDKYFDEDYSDYIHELEQHEFHLNSQIRGLSVSYIKKKV</sequence>
<keyword evidence="2" id="KW-1185">Reference proteome</keyword>
<comment type="caution">
    <text evidence="1">The sequence shown here is derived from an EMBL/GenBank/DDBJ whole genome shotgun (WGS) entry which is preliminary data.</text>
</comment>
<gene>
    <name evidence="1" type="ORF">SAMN03097721_02652</name>
</gene>
<name>A0ABY1H6M8_9STAP</name>
<dbReference type="EMBL" id="FPKT01000020">
    <property type="protein sequence ID" value="SFZ79290.1"/>
    <property type="molecule type" value="Genomic_DNA"/>
</dbReference>
<organism evidence="1 2">
    <name type="scientific">Staphylococcus pasteuri</name>
    <dbReference type="NCBI Taxonomy" id="45972"/>
    <lineage>
        <taxon>Bacteria</taxon>
        <taxon>Bacillati</taxon>
        <taxon>Bacillota</taxon>
        <taxon>Bacilli</taxon>
        <taxon>Bacillales</taxon>
        <taxon>Staphylococcaceae</taxon>
        <taxon>Staphylococcus</taxon>
    </lineage>
</organism>